<accession>A0ABR1UMA7</accession>
<gene>
    <name evidence="2" type="ORF">PG996_009971</name>
</gene>
<organism evidence="2 3">
    <name type="scientific">Apiospora saccharicola</name>
    <dbReference type="NCBI Taxonomy" id="335842"/>
    <lineage>
        <taxon>Eukaryota</taxon>
        <taxon>Fungi</taxon>
        <taxon>Dikarya</taxon>
        <taxon>Ascomycota</taxon>
        <taxon>Pezizomycotina</taxon>
        <taxon>Sordariomycetes</taxon>
        <taxon>Xylariomycetidae</taxon>
        <taxon>Amphisphaeriales</taxon>
        <taxon>Apiosporaceae</taxon>
        <taxon>Apiospora</taxon>
    </lineage>
</organism>
<comment type="caution">
    <text evidence="2">The sequence shown here is derived from an EMBL/GenBank/DDBJ whole genome shotgun (WGS) entry which is preliminary data.</text>
</comment>
<evidence type="ECO:0000256" key="1">
    <source>
        <dbReference type="SAM" id="MobiDB-lite"/>
    </source>
</evidence>
<dbReference type="EMBL" id="JAQQWM010000006">
    <property type="protein sequence ID" value="KAK8060041.1"/>
    <property type="molecule type" value="Genomic_DNA"/>
</dbReference>
<keyword evidence="3" id="KW-1185">Reference proteome</keyword>
<sequence length="459" mass="51778">MFSYEFCYTAERRGNALTQTRDETNTHAGPIELGRQYLTVPQPETSLTRRTHRPPIDGSLNESEANTNNGTCVTSPSRPATSRHISIPRPEELPHRTSYPTNQKQGDESRCRVPSPYPSSRGLVTPCQTLRVVITKSQPPSSPRPEGQIPTLHAVFPQAEELPHKTPSTSCPIAWSNVQPTNQKQFIPRRDKSSSLSSSGRRSRAPSPYPGCRGRQESIISSRQSSCSPKPDGSGLLRHVSFPQLDELPHKTQAPVRPTNQKQSKSSVSSSSSSSSSSSDRSRAPSPYPLSRAHRKQILQELEAYRTGHRNGIYRSTTVMKDNVPDIPAGPDQAALPFMNPQPSLINLRSSNTRDAATSMTEDGQVQQPAKQHQEQRSFQEFWDSFEDFNEHRYYPDGETRPEYKESASENQQDINKVWETFEDVEVDHIPQCHYDAESTESRRRGRWFSRWFGSGRRH</sequence>
<feature type="region of interest" description="Disordered" evidence="1">
    <location>
        <begin position="18"/>
        <end position="124"/>
    </location>
</feature>
<feature type="compositionally biased region" description="Low complexity" evidence="1">
    <location>
        <begin position="264"/>
        <end position="279"/>
    </location>
</feature>
<reference evidence="2 3" key="1">
    <citation type="submission" date="2023-01" db="EMBL/GenBank/DDBJ databases">
        <title>Analysis of 21 Apiospora genomes using comparative genomics revels a genus with tremendous synthesis potential of carbohydrate active enzymes and secondary metabolites.</title>
        <authorList>
            <person name="Sorensen T."/>
        </authorList>
    </citation>
    <scope>NUCLEOTIDE SEQUENCE [LARGE SCALE GENOMIC DNA]</scope>
    <source>
        <strain evidence="2 3">CBS 83171</strain>
    </source>
</reference>
<feature type="compositionally biased region" description="Polar residues" evidence="1">
    <location>
        <begin position="166"/>
        <end position="185"/>
    </location>
</feature>
<feature type="region of interest" description="Disordered" evidence="1">
    <location>
        <begin position="162"/>
        <end position="294"/>
    </location>
</feature>
<evidence type="ECO:0000313" key="2">
    <source>
        <dbReference type="EMBL" id="KAK8060041.1"/>
    </source>
</evidence>
<dbReference type="Proteomes" id="UP001446871">
    <property type="component" value="Unassembled WGS sequence"/>
</dbReference>
<name>A0ABR1UMA7_9PEZI</name>
<feature type="compositionally biased region" description="Low complexity" evidence="1">
    <location>
        <begin position="217"/>
        <end position="228"/>
    </location>
</feature>
<proteinExistence type="predicted"/>
<protein>
    <submittedName>
        <fullName evidence="2">Uncharacterized protein</fullName>
    </submittedName>
</protein>
<feature type="compositionally biased region" description="Polar residues" evidence="1">
    <location>
        <begin position="60"/>
        <end position="84"/>
    </location>
</feature>
<evidence type="ECO:0000313" key="3">
    <source>
        <dbReference type="Proteomes" id="UP001446871"/>
    </source>
</evidence>